<proteinExistence type="predicted"/>
<dbReference type="SUPFAM" id="SSF69635">
    <property type="entry name" value="Type III secretory system chaperone-like"/>
    <property type="match status" value="1"/>
</dbReference>
<name>A0A0P6VHK1_9HYPH</name>
<evidence type="ECO:0000313" key="1">
    <source>
        <dbReference type="EMBL" id="KPL51527.1"/>
    </source>
</evidence>
<reference evidence="1 2" key="1">
    <citation type="submission" date="2015-09" db="EMBL/GenBank/DDBJ databases">
        <authorList>
            <person name="Jackson K.R."/>
            <person name="Lunt B.L."/>
            <person name="Fisher J.N.B."/>
            <person name="Gardner A.V."/>
            <person name="Bailey M.E."/>
            <person name="Deus L.M."/>
            <person name="Earl A.S."/>
            <person name="Gibby P.D."/>
            <person name="Hartmann K.A."/>
            <person name="Liu J.E."/>
            <person name="Manci A.M."/>
            <person name="Nielsen D.A."/>
            <person name="Solomon M.B."/>
            <person name="Breakwell D.P."/>
            <person name="Burnett S.H."/>
            <person name="Grose J.H."/>
        </authorList>
    </citation>
    <scope>NUCLEOTIDE SEQUENCE [LARGE SCALE GENOMIC DNA]</scope>
    <source>
        <strain evidence="1 2">16</strain>
    </source>
</reference>
<sequence length="167" mass="17622">MPTAVTLVLAEFGDLVGIPGMMFDAKGRCVLEVEAQEVVLGHQRHADALLLQAVVGLIPAGPKSNLYAALLVMNHAVTAQGFGALSIDAADGLIHWSDRLEVRNLTAGMLLDRVIRGARQAKTVSAEIDRLLDDNDAGAAAEANAAVDAAPVAPKAQDYEPMIIYRV</sequence>
<dbReference type="STRING" id="665126.ABB55_04165"/>
<comment type="caution">
    <text evidence="1">The sequence shown here is derived from an EMBL/GenBank/DDBJ whole genome shotgun (WGS) entry which is preliminary data.</text>
</comment>
<dbReference type="EMBL" id="LJYW01000001">
    <property type="protein sequence ID" value="KPL51527.1"/>
    <property type="molecule type" value="Genomic_DNA"/>
</dbReference>
<dbReference type="Proteomes" id="UP000048984">
    <property type="component" value="Unassembled WGS sequence"/>
</dbReference>
<dbReference type="CDD" id="cd16364">
    <property type="entry name" value="T3SC_I-like"/>
    <property type="match status" value="1"/>
</dbReference>
<dbReference type="Gene3D" id="3.30.1460.10">
    <property type="match status" value="1"/>
</dbReference>
<protein>
    <submittedName>
        <fullName evidence="1">Uncharacterized protein</fullName>
    </submittedName>
</protein>
<reference evidence="1 2" key="2">
    <citation type="submission" date="2015-10" db="EMBL/GenBank/DDBJ databases">
        <title>Draft Genome Sequence of Prosthecomicrobium hirschii ATCC 27832.</title>
        <authorList>
            <person name="Daniel J."/>
            <person name="Givan S.A."/>
            <person name="Brun Y.V."/>
            <person name="Brown P.J."/>
        </authorList>
    </citation>
    <scope>NUCLEOTIDE SEQUENCE [LARGE SCALE GENOMIC DNA]</scope>
    <source>
        <strain evidence="1 2">16</strain>
    </source>
</reference>
<keyword evidence="2" id="KW-1185">Reference proteome</keyword>
<dbReference type="Pfam" id="PF05932">
    <property type="entry name" value="CesT"/>
    <property type="match status" value="1"/>
</dbReference>
<organism evidence="1 2">
    <name type="scientific">Prosthecodimorpha hirschii</name>
    <dbReference type="NCBI Taxonomy" id="665126"/>
    <lineage>
        <taxon>Bacteria</taxon>
        <taxon>Pseudomonadati</taxon>
        <taxon>Pseudomonadota</taxon>
        <taxon>Alphaproteobacteria</taxon>
        <taxon>Hyphomicrobiales</taxon>
        <taxon>Ancalomicrobiaceae</taxon>
        <taxon>Prosthecodimorpha</taxon>
    </lineage>
</organism>
<accession>A0A0P6VHK1</accession>
<dbReference type="AlphaFoldDB" id="A0A0P6VHK1"/>
<evidence type="ECO:0000313" key="2">
    <source>
        <dbReference type="Proteomes" id="UP000048984"/>
    </source>
</evidence>
<gene>
    <name evidence="1" type="ORF">ABB55_04165</name>
</gene>
<dbReference type="GO" id="GO:0030254">
    <property type="term" value="P:protein secretion by the type III secretion system"/>
    <property type="evidence" value="ECO:0007669"/>
    <property type="project" value="InterPro"/>
</dbReference>
<dbReference type="InterPro" id="IPR010261">
    <property type="entry name" value="Tir_chaperone"/>
</dbReference>